<dbReference type="GO" id="GO:0003682">
    <property type="term" value="F:chromatin binding"/>
    <property type="evidence" value="ECO:0007669"/>
    <property type="project" value="TreeGrafter"/>
</dbReference>
<dbReference type="PANTHER" id="PTHR47161:SF1">
    <property type="entry name" value="LYMPHOID-SPECIFIC HELICASE"/>
    <property type="match status" value="1"/>
</dbReference>
<gene>
    <name evidence="1" type="ORF">SNE40_008637</name>
</gene>
<proteinExistence type="predicted"/>
<name>A0AAN8JQF0_PATCE</name>
<protein>
    <submittedName>
        <fullName evidence="1">Uncharacterized protein</fullName>
    </submittedName>
</protein>
<accession>A0AAN8JQF0</accession>
<reference evidence="1 2" key="1">
    <citation type="submission" date="2024-01" db="EMBL/GenBank/DDBJ databases">
        <title>The genome of the rayed Mediterranean limpet Patella caerulea (Linnaeus, 1758).</title>
        <authorList>
            <person name="Anh-Thu Weber A."/>
            <person name="Halstead-Nussloch G."/>
        </authorList>
    </citation>
    <scope>NUCLEOTIDE SEQUENCE [LARGE SCALE GENOMIC DNA]</scope>
    <source>
        <strain evidence="1">AATW-2023a</strain>
        <tissue evidence="1">Whole specimen</tissue>
    </source>
</reference>
<dbReference type="Proteomes" id="UP001347796">
    <property type="component" value="Unassembled WGS sequence"/>
</dbReference>
<dbReference type="PANTHER" id="PTHR47161">
    <property type="entry name" value="LYMPHOID-SPECIFIC HELICASE"/>
    <property type="match status" value="1"/>
</dbReference>
<dbReference type="GO" id="GO:0044027">
    <property type="term" value="P:negative regulation of gene expression via chromosomal CpG island methylation"/>
    <property type="evidence" value="ECO:0007669"/>
    <property type="project" value="TreeGrafter"/>
</dbReference>
<evidence type="ECO:0000313" key="2">
    <source>
        <dbReference type="Proteomes" id="UP001347796"/>
    </source>
</evidence>
<dbReference type="AlphaFoldDB" id="A0AAN8JQF0"/>
<keyword evidence="2" id="KW-1185">Reference proteome</keyword>
<dbReference type="GO" id="GO:0005634">
    <property type="term" value="C:nucleus"/>
    <property type="evidence" value="ECO:0007669"/>
    <property type="project" value="TreeGrafter"/>
</dbReference>
<evidence type="ECO:0000313" key="1">
    <source>
        <dbReference type="EMBL" id="KAK6180621.1"/>
    </source>
</evidence>
<comment type="caution">
    <text evidence="1">The sequence shown here is derived from an EMBL/GenBank/DDBJ whole genome shotgun (WGS) entry which is preliminary data.</text>
</comment>
<dbReference type="GO" id="GO:0005721">
    <property type="term" value="C:pericentric heterochromatin"/>
    <property type="evidence" value="ECO:0007669"/>
    <property type="project" value="TreeGrafter"/>
</dbReference>
<dbReference type="GO" id="GO:0006346">
    <property type="term" value="P:DNA methylation-dependent constitutive heterochromatin formation"/>
    <property type="evidence" value="ECO:0007669"/>
    <property type="project" value="TreeGrafter"/>
</dbReference>
<dbReference type="GO" id="GO:0031508">
    <property type="term" value="P:pericentric heterochromatin formation"/>
    <property type="evidence" value="ECO:0007669"/>
    <property type="project" value="TreeGrafter"/>
</dbReference>
<organism evidence="1 2">
    <name type="scientific">Patella caerulea</name>
    <name type="common">Rayed Mediterranean limpet</name>
    <dbReference type="NCBI Taxonomy" id="87958"/>
    <lineage>
        <taxon>Eukaryota</taxon>
        <taxon>Metazoa</taxon>
        <taxon>Spiralia</taxon>
        <taxon>Lophotrochozoa</taxon>
        <taxon>Mollusca</taxon>
        <taxon>Gastropoda</taxon>
        <taxon>Patellogastropoda</taxon>
        <taxon>Patelloidea</taxon>
        <taxon>Patellidae</taxon>
        <taxon>Patella</taxon>
    </lineage>
</organism>
<sequence length="116" mass="13051">MVIQKGKFKNGITAFTTDVKPISPEELLELLKSQDHSSIMSGKEGSQIDQSDLDVLLDRSDLYEKWEAKKQNNGKKMTTKSKKKQTKKEVEGKFFKVVDIYDDDDSRSSTGSGTSK</sequence>
<dbReference type="EMBL" id="JAZGQO010000007">
    <property type="protein sequence ID" value="KAK6180621.1"/>
    <property type="molecule type" value="Genomic_DNA"/>
</dbReference>